<dbReference type="KEGG" id="oai:OLEAN_C32620"/>
<sequence>MKEYKLTPLPLTKEAFAAFGDVVEVPDAKQSAQDGSADSSLIMINGGNTERYDSLVNVELEAAGGKSETHAVINIFRAQPRPVSKDLAMDIEMVERHPFGSQSFHPLSGEEYLVLVADAVEELTPENLHLFIARADQGINYHKNTWHHPVLGLNKVCDFLVVDRKGGGNNCEEYFFGEDVKIQITC</sequence>
<dbReference type="InterPro" id="IPR007247">
    <property type="entry name" value="Ureidogly_lyase"/>
</dbReference>
<reference evidence="5 6" key="1">
    <citation type="journal article" date="2013" name="Nat. Commun.">
        <title>Genome sequence and functional genomic analysis of the oil-degrading bacterium Oleispira antarctica.</title>
        <authorList>
            <person name="Kube M."/>
            <person name="Chernikova T.N."/>
            <person name="Al-Ramahi Y."/>
            <person name="Beloqui A."/>
            <person name="Lopez-Cortez N."/>
            <person name="Guazzaroni M.E."/>
            <person name="Heipieper H.J."/>
            <person name="Klages S."/>
            <person name="Kotsyurbenko O.R."/>
            <person name="Langer I."/>
            <person name="Nechitaylo T.Y."/>
            <person name="Lunsdorf H."/>
            <person name="Fernandez M."/>
            <person name="Juarez S."/>
            <person name="Ciordia S."/>
            <person name="Singer A."/>
            <person name="Kagan O."/>
            <person name="Egorova O."/>
            <person name="Petit P.A."/>
            <person name="Stogios P."/>
            <person name="Kim Y."/>
            <person name="Tchigvintsev A."/>
            <person name="Flick R."/>
            <person name="Denaro R."/>
            <person name="Genovese M."/>
            <person name="Albar J.P."/>
            <person name="Reva O.N."/>
            <person name="Martinez-Gomariz M."/>
            <person name="Tran H."/>
            <person name="Ferrer M."/>
            <person name="Savchenko A."/>
            <person name="Yakunin A.F."/>
            <person name="Yakimov M.M."/>
            <person name="Golyshina O.V."/>
            <person name="Reinhardt R."/>
            <person name="Golyshin P.N."/>
        </authorList>
    </citation>
    <scope>NUCLEOTIDE SEQUENCE [LARGE SCALE GENOMIC DNA]</scope>
</reference>
<evidence type="ECO:0000313" key="6">
    <source>
        <dbReference type="Proteomes" id="UP000032749"/>
    </source>
</evidence>
<evidence type="ECO:0000256" key="1">
    <source>
        <dbReference type="ARBA" id="ARBA00011738"/>
    </source>
</evidence>
<comment type="subunit">
    <text evidence="1">Homodimer.</text>
</comment>
<keyword evidence="3" id="KW-0456">Lyase</keyword>
<dbReference type="PIRSF" id="PIRSF017306">
    <property type="entry name" value="Ureidogly_hydro"/>
    <property type="match status" value="1"/>
</dbReference>
<keyword evidence="6" id="KW-1185">Reference proteome</keyword>
<evidence type="ECO:0000313" key="5">
    <source>
        <dbReference type="EMBL" id="CCK77438.1"/>
    </source>
</evidence>
<dbReference type="SUPFAM" id="SSF51182">
    <property type="entry name" value="RmlC-like cupins"/>
    <property type="match status" value="1"/>
</dbReference>
<keyword evidence="2" id="KW-0659">Purine metabolism</keyword>
<dbReference type="HOGENOM" id="CLU_070848_1_0_6"/>
<dbReference type="EMBL" id="FO203512">
    <property type="protein sequence ID" value="CCK77438.1"/>
    <property type="molecule type" value="Genomic_DNA"/>
</dbReference>
<dbReference type="OrthoDB" id="9804602at2"/>
<dbReference type="GO" id="GO:0000256">
    <property type="term" value="P:allantoin catabolic process"/>
    <property type="evidence" value="ECO:0007669"/>
    <property type="project" value="InterPro"/>
</dbReference>
<dbReference type="STRING" id="698738.OLEAN_C32620"/>
<accession>R4YU01</accession>
<dbReference type="InterPro" id="IPR024060">
    <property type="entry name" value="Ureidoglycolate_lyase_dom_sf"/>
</dbReference>
<organism evidence="5 6">
    <name type="scientific">Oleispira antarctica RB-8</name>
    <dbReference type="NCBI Taxonomy" id="698738"/>
    <lineage>
        <taxon>Bacteria</taxon>
        <taxon>Pseudomonadati</taxon>
        <taxon>Pseudomonadota</taxon>
        <taxon>Gammaproteobacteria</taxon>
        <taxon>Oceanospirillales</taxon>
        <taxon>Oceanospirillaceae</taxon>
        <taxon>Oleispira</taxon>
    </lineage>
</organism>
<dbReference type="PANTHER" id="PTHR21221:SF1">
    <property type="entry name" value="UREIDOGLYCOLATE LYASE"/>
    <property type="match status" value="1"/>
</dbReference>
<gene>
    <name evidence="5" type="primary">allA</name>
    <name evidence="5" type="ORF">OLEAN_C32620</name>
</gene>
<dbReference type="GO" id="GO:0004848">
    <property type="term" value="F:ureidoglycolate hydrolase activity"/>
    <property type="evidence" value="ECO:0007669"/>
    <property type="project" value="InterPro"/>
</dbReference>
<evidence type="ECO:0000256" key="3">
    <source>
        <dbReference type="ARBA" id="ARBA00023239"/>
    </source>
</evidence>
<dbReference type="GO" id="GO:0006144">
    <property type="term" value="P:purine nucleobase metabolic process"/>
    <property type="evidence" value="ECO:0007669"/>
    <property type="project" value="UniProtKB-KW"/>
</dbReference>
<dbReference type="AlphaFoldDB" id="R4YU01"/>
<dbReference type="InterPro" id="IPR047233">
    <property type="entry name" value="UAH_cupin"/>
</dbReference>
<keyword evidence="5" id="KW-0378">Hydrolase</keyword>
<dbReference type="PATRIC" id="fig|698738.3.peg.3391"/>
<evidence type="ECO:0000256" key="4">
    <source>
        <dbReference type="ARBA" id="ARBA00047684"/>
    </source>
</evidence>
<dbReference type="Proteomes" id="UP000032749">
    <property type="component" value="Chromosome"/>
</dbReference>
<dbReference type="CDD" id="cd20298">
    <property type="entry name" value="cupin_UAH"/>
    <property type="match status" value="1"/>
</dbReference>
<proteinExistence type="predicted"/>
<dbReference type="Gene3D" id="2.60.120.480">
    <property type="entry name" value="Ureidoglycolate hydrolase"/>
    <property type="match status" value="1"/>
</dbReference>
<dbReference type="PANTHER" id="PTHR21221">
    <property type="entry name" value="UREIDOGLYCOLATE HYDROLASE"/>
    <property type="match status" value="1"/>
</dbReference>
<protein>
    <submittedName>
        <fullName evidence="5">Ureidoglycolate hydrolase</fullName>
        <ecNumber evidence="5">3.5.3.19</ecNumber>
    </submittedName>
</protein>
<dbReference type="Pfam" id="PF04115">
    <property type="entry name" value="Ureidogly_lyase"/>
    <property type="match status" value="1"/>
</dbReference>
<comment type="catalytic activity">
    <reaction evidence="4">
        <text>(S)-ureidoglycolate = urea + glyoxylate</text>
        <dbReference type="Rhea" id="RHEA:11304"/>
        <dbReference type="ChEBI" id="CHEBI:16199"/>
        <dbReference type="ChEBI" id="CHEBI:36655"/>
        <dbReference type="ChEBI" id="CHEBI:57296"/>
        <dbReference type="EC" id="4.3.2.3"/>
    </reaction>
</comment>
<name>R4YU01_OLEAN</name>
<dbReference type="GO" id="GO:0050385">
    <property type="term" value="F:ureidoglycolate lyase activity"/>
    <property type="evidence" value="ECO:0007669"/>
    <property type="project" value="UniProtKB-EC"/>
</dbReference>
<dbReference type="EC" id="3.5.3.19" evidence="5"/>
<evidence type="ECO:0000256" key="2">
    <source>
        <dbReference type="ARBA" id="ARBA00022631"/>
    </source>
</evidence>
<dbReference type="InterPro" id="IPR011051">
    <property type="entry name" value="RmlC_Cupin_sf"/>
</dbReference>